<evidence type="ECO:0000256" key="2">
    <source>
        <dbReference type="SAM" id="Phobius"/>
    </source>
</evidence>
<feature type="compositionally biased region" description="Basic residues" evidence="1">
    <location>
        <begin position="172"/>
        <end position="190"/>
    </location>
</feature>
<sequence>MDIYIYIYTQQDKTSTTYRIVYRRIASIFLLFFPASAAATVFVVCLFYLFYFASTLVAFDSTRLPLPSAKCTKKKKEKKRFTTILFTRQIHTYHFPPPSLTTSPFVYISIYLLPRLFPPYVLRVSLHRIHIYIYIPNSFFDPTLFFSFPYPFFFNNGKELSSQPPGSDEKKKQTKKQKKKITTTPKVSRK</sequence>
<dbReference type="RefSeq" id="XP_011776810.1">
    <property type="nucleotide sequence ID" value="XM_011778508.1"/>
</dbReference>
<evidence type="ECO:0000313" key="4">
    <source>
        <dbReference type="Proteomes" id="UP000002316"/>
    </source>
</evidence>
<evidence type="ECO:0000256" key="1">
    <source>
        <dbReference type="SAM" id="MobiDB-lite"/>
    </source>
</evidence>
<dbReference type="Proteomes" id="UP000002316">
    <property type="component" value="Chromosome 9"/>
</dbReference>
<evidence type="ECO:0000313" key="3">
    <source>
        <dbReference type="EMBL" id="CBH14544.1"/>
    </source>
</evidence>
<keyword evidence="2" id="KW-1133">Transmembrane helix</keyword>
<reference evidence="4" key="1">
    <citation type="journal article" date="2010" name="PLoS Negl. Trop. Dis.">
        <title>The genome sequence of Trypanosoma brucei gambiense, causative agent of chronic human african trypanosomiasis.</title>
        <authorList>
            <person name="Jackson A.P."/>
            <person name="Sanders M."/>
            <person name="Berry A."/>
            <person name="McQuillan J."/>
            <person name="Aslett M.A."/>
            <person name="Quail M.A."/>
            <person name="Chukualim B."/>
            <person name="Capewell P."/>
            <person name="MacLeod A."/>
            <person name="Melville S.E."/>
            <person name="Gibson W."/>
            <person name="Barry J.D."/>
            <person name="Berriman M."/>
            <person name="Hertz-Fowler C."/>
        </authorList>
    </citation>
    <scope>NUCLEOTIDE SEQUENCE [LARGE SCALE GENOMIC DNA]</scope>
    <source>
        <strain evidence="4">MHOM/CI/86/DAL972</strain>
    </source>
</reference>
<dbReference type="EMBL" id="FN554972">
    <property type="protein sequence ID" value="CBH14544.1"/>
    <property type="molecule type" value="Genomic_DNA"/>
</dbReference>
<dbReference type="AlphaFoldDB" id="C9ZYP5"/>
<name>C9ZYP5_TRYB9</name>
<protein>
    <submittedName>
        <fullName evidence="3">Uncharacterized protein</fullName>
    </submittedName>
</protein>
<accession>C9ZYP5</accession>
<proteinExistence type="predicted"/>
<dbReference type="GeneID" id="23860654"/>
<keyword evidence="2" id="KW-0472">Membrane</keyword>
<feature type="transmembrane region" description="Helical" evidence="2">
    <location>
        <begin position="28"/>
        <end position="51"/>
    </location>
</feature>
<organism evidence="3 4">
    <name type="scientific">Trypanosoma brucei gambiense (strain MHOM/CI/86/DAL972)</name>
    <dbReference type="NCBI Taxonomy" id="679716"/>
    <lineage>
        <taxon>Eukaryota</taxon>
        <taxon>Discoba</taxon>
        <taxon>Euglenozoa</taxon>
        <taxon>Kinetoplastea</taxon>
        <taxon>Metakinetoplastina</taxon>
        <taxon>Trypanosomatida</taxon>
        <taxon>Trypanosomatidae</taxon>
        <taxon>Trypanosoma</taxon>
    </lineage>
</organism>
<feature type="transmembrane region" description="Helical" evidence="2">
    <location>
        <begin position="105"/>
        <end position="122"/>
    </location>
</feature>
<gene>
    <name evidence="3" type="ORF">TbgDal_IX6200</name>
</gene>
<feature type="region of interest" description="Disordered" evidence="1">
    <location>
        <begin position="159"/>
        <end position="190"/>
    </location>
</feature>
<dbReference type="KEGG" id="tbg:TbgDal_IX6200"/>
<keyword evidence="2" id="KW-0812">Transmembrane</keyword>